<proteinExistence type="predicted"/>
<evidence type="ECO:0000313" key="2">
    <source>
        <dbReference type="EMBL" id="OTP26836.1"/>
    </source>
</evidence>
<feature type="transmembrane region" description="Helical" evidence="1">
    <location>
        <begin position="24"/>
        <end position="43"/>
    </location>
</feature>
<feature type="transmembrane region" description="Helical" evidence="1">
    <location>
        <begin position="74"/>
        <end position="95"/>
    </location>
</feature>
<dbReference type="AlphaFoldDB" id="A0A242KY07"/>
<evidence type="ECO:0000313" key="3">
    <source>
        <dbReference type="Proteomes" id="UP000195024"/>
    </source>
</evidence>
<feature type="transmembrane region" description="Helical" evidence="1">
    <location>
        <begin position="181"/>
        <end position="199"/>
    </location>
</feature>
<protein>
    <submittedName>
        <fullName evidence="2">Uncharacterized protein</fullName>
    </submittedName>
</protein>
<gene>
    <name evidence="2" type="ORF">A5802_000570</name>
</gene>
<feature type="transmembrane region" description="Helical" evidence="1">
    <location>
        <begin position="116"/>
        <end position="140"/>
    </location>
</feature>
<comment type="caution">
    <text evidence="2">The sequence shown here is derived from an EMBL/GenBank/DDBJ whole genome shotgun (WGS) entry which is preliminary data.</text>
</comment>
<organism evidence="2 3">
    <name type="scientific">Enterococcus mundtii</name>
    <dbReference type="NCBI Taxonomy" id="53346"/>
    <lineage>
        <taxon>Bacteria</taxon>
        <taxon>Bacillati</taxon>
        <taxon>Bacillota</taxon>
        <taxon>Bacilli</taxon>
        <taxon>Lactobacillales</taxon>
        <taxon>Enterococcaceae</taxon>
        <taxon>Enterococcus</taxon>
    </lineage>
</organism>
<accession>A0A242KY07</accession>
<feature type="transmembrane region" description="Helical" evidence="1">
    <location>
        <begin position="152"/>
        <end position="174"/>
    </location>
</feature>
<keyword evidence="1" id="KW-0472">Membrane</keyword>
<name>A0A242KY07_ENTMU</name>
<sequence length="247" mass="29216">MVLTSIMIVTRRMISFTFTYGKKWWISTGVFLIGYLLAIKYMYPRIIFDGESILTFLFQGPYPIHNYTDYLLPYLWLLFHLFSLLFIFFPIIELLETQSIFLLIRIKSRRKLAISIFLTIIVDCFAYLLIFFSVLFLIFYSADFWSLAVIHYSFLLFSTLILLNFLAVFIYFIYSNGIFSLLLCMGMLVVASLVNYKFMPYKYSLILTNDIHFYLTHPTLFVVLGIQLGLLLGYLVGILFFIRRHIF</sequence>
<keyword evidence="1" id="KW-0812">Transmembrane</keyword>
<evidence type="ECO:0000256" key="1">
    <source>
        <dbReference type="SAM" id="Phobius"/>
    </source>
</evidence>
<feature type="transmembrane region" description="Helical" evidence="1">
    <location>
        <begin position="219"/>
        <end position="242"/>
    </location>
</feature>
<reference evidence="2 3" key="1">
    <citation type="submission" date="2017-05" db="EMBL/GenBank/DDBJ databases">
        <title>The Genome Sequence of Enterococcus mundtii 6B1_DIV0119.</title>
        <authorList>
            <consortium name="The Broad Institute Genomics Platform"/>
            <consortium name="The Broad Institute Genomic Center for Infectious Diseases"/>
            <person name="Earl A."/>
            <person name="Manson A."/>
            <person name="Schwartman J."/>
            <person name="Gilmore M."/>
            <person name="Abouelleil A."/>
            <person name="Cao P."/>
            <person name="Chapman S."/>
            <person name="Cusick C."/>
            <person name="Shea T."/>
            <person name="Young S."/>
            <person name="Neafsey D."/>
            <person name="Nusbaum C."/>
            <person name="Birren B."/>
        </authorList>
    </citation>
    <scope>NUCLEOTIDE SEQUENCE [LARGE SCALE GENOMIC DNA]</scope>
    <source>
        <strain evidence="2 3">6B1_DIV0119</strain>
    </source>
</reference>
<keyword evidence="1" id="KW-1133">Transmembrane helix</keyword>
<dbReference type="EMBL" id="NGMS01000001">
    <property type="protein sequence ID" value="OTP26836.1"/>
    <property type="molecule type" value="Genomic_DNA"/>
</dbReference>
<dbReference type="Proteomes" id="UP000195024">
    <property type="component" value="Unassembled WGS sequence"/>
</dbReference>